<dbReference type="Pfam" id="PF13578">
    <property type="entry name" value="Methyltransf_24"/>
    <property type="match status" value="1"/>
</dbReference>
<dbReference type="Proteomes" id="UP000189286">
    <property type="component" value="Unassembled WGS sequence"/>
</dbReference>
<evidence type="ECO:0008006" key="3">
    <source>
        <dbReference type="Google" id="ProtNLM"/>
    </source>
</evidence>
<accession>A0A1V2QYR7</accession>
<dbReference type="OrthoDB" id="9816424at2"/>
<comment type="caution">
    <text evidence="1">The sequence shown here is derived from an EMBL/GenBank/DDBJ whole genome shotgun (WGS) entry which is preliminary data.</text>
</comment>
<dbReference type="RefSeq" id="WP_039359809.1">
    <property type="nucleotide sequence ID" value="NZ_CP097896.1"/>
</dbReference>
<reference evidence="2" key="1">
    <citation type="submission" date="2016-11" db="EMBL/GenBank/DDBJ databases">
        <authorList>
            <person name="Panda P."/>
            <person name="Visnovsky S."/>
            <person name="Pitman A."/>
        </authorList>
    </citation>
    <scope>NUCLEOTIDE SEQUENCE [LARGE SCALE GENOMIC DNA]</scope>
    <source>
        <strain evidence="2">ICMP 9972</strain>
    </source>
</reference>
<dbReference type="SUPFAM" id="SSF53335">
    <property type="entry name" value="S-adenosyl-L-methionine-dependent methyltransferases"/>
    <property type="match status" value="1"/>
</dbReference>
<sequence length="355" mass="40361">MVLNFLVFPSNMPESKVFANFARSIGGNIIYASSETKKDINTQHLPYITDESFQSDFEDMLRHNNINYVYSPHTVVWQYLNKLKETISYDYSVCNLPPLDSVFNNVKDAFSWAKETTKDISKNNHFNSGVILKENEYANLYIKYNDIPGQSDNVKLRSLCSIFTDTPKGDIIEIGSFLGRSGFALSWLAQRYEIGSVVCVDPWEGELSGDQGNDDKVALVNDSRDQVNWDSVFSGFLAHNSGQKNLTYIRAVSEKAISEYLLATKRGEICNDEFGCVKIEGKIALLHIDGNHKYEEAKKDVDNWFPLVKSNGWVLIDDYDWAFGDGPKKVGDELINDPRVAYHFIEGDTLYMKIR</sequence>
<protein>
    <recommendedName>
        <fullName evidence="3">Methyltransferase</fullName>
    </recommendedName>
</protein>
<evidence type="ECO:0000313" key="2">
    <source>
        <dbReference type="Proteomes" id="UP000189286"/>
    </source>
</evidence>
<evidence type="ECO:0000313" key="1">
    <source>
        <dbReference type="EMBL" id="ONK01700.1"/>
    </source>
</evidence>
<dbReference type="InterPro" id="IPR029063">
    <property type="entry name" value="SAM-dependent_MTases_sf"/>
</dbReference>
<dbReference type="AlphaFoldDB" id="A0A1V2QYR7"/>
<dbReference type="EMBL" id="MPUJ01000021">
    <property type="protein sequence ID" value="ONK01700.1"/>
    <property type="molecule type" value="Genomic_DNA"/>
</dbReference>
<proteinExistence type="predicted"/>
<dbReference type="Gene3D" id="3.40.50.150">
    <property type="entry name" value="Vaccinia Virus protein VP39"/>
    <property type="match status" value="1"/>
</dbReference>
<name>A0A1V2QYR7_9GAMM</name>
<organism evidence="1 2">
    <name type="scientific">Pectobacterium actinidiae</name>
    <dbReference type="NCBI Taxonomy" id="1507808"/>
    <lineage>
        <taxon>Bacteria</taxon>
        <taxon>Pseudomonadati</taxon>
        <taxon>Pseudomonadota</taxon>
        <taxon>Gammaproteobacteria</taxon>
        <taxon>Enterobacterales</taxon>
        <taxon>Pectobacteriaceae</taxon>
        <taxon>Pectobacterium</taxon>
    </lineage>
</organism>
<gene>
    <name evidence="1" type="ORF">BSK71_19725</name>
</gene>